<organism evidence="1 2">
    <name type="scientific">Candidatus Methanogaster sp</name>
    <dbReference type="NCBI Taxonomy" id="3386292"/>
    <lineage>
        <taxon>Archaea</taxon>
        <taxon>Methanobacteriati</taxon>
        <taxon>Methanobacteriota</taxon>
        <taxon>Stenosarchaea group</taxon>
        <taxon>Methanomicrobia</taxon>
        <taxon>Methanosarcinales</taxon>
        <taxon>ANME-2 cluster</taxon>
        <taxon>Candidatus Methanogasteraceae</taxon>
        <taxon>Candidatus Methanogaster</taxon>
    </lineage>
</organism>
<dbReference type="Proteomes" id="UP000248329">
    <property type="component" value="Unassembled WGS sequence"/>
</dbReference>
<protein>
    <submittedName>
        <fullName evidence="1">Uncharacterized protein</fullName>
    </submittedName>
</protein>
<evidence type="ECO:0000313" key="2">
    <source>
        <dbReference type="Proteomes" id="UP000248329"/>
    </source>
</evidence>
<proteinExistence type="predicted"/>
<dbReference type="EMBL" id="PQXF01000005">
    <property type="protein sequence ID" value="PXF61434.1"/>
    <property type="molecule type" value="Genomic_DNA"/>
</dbReference>
<name>A0AC61L4M9_9EURY</name>
<comment type="caution">
    <text evidence="1">The sequence shown here is derived from an EMBL/GenBank/DDBJ whole genome shotgun (WGS) entry which is preliminary data.</text>
</comment>
<gene>
    <name evidence="1" type="ORF">C4B59_04135</name>
</gene>
<evidence type="ECO:0000313" key="1">
    <source>
        <dbReference type="EMBL" id="PXF61434.1"/>
    </source>
</evidence>
<reference evidence="1" key="1">
    <citation type="submission" date="2018-01" db="EMBL/GenBank/DDBJ databases">
        <authorList>
            <person name="Krukenberg V."/>
        </authorList>
    </citation>
    <scope>NUCLEOTIDE SEQUENCE</scope>
    <source>
        <strain evidence="1">E20ANME2</strain>
    </source>
</reference>
<accession>A0AC61L4M9</accession>
<sequence>MKECFGCDAEMEDGKFVIGYKSLKRMEVWMDGKQLCVHTESDMDADLGDVSDANRCFRRFLESATGFTAKQRVKKMKKS</sequence>